<dbReference type="Pfam" id="PF04909">
    <property type="entry name" value="Amidohydro_2"/>
    <property type="match status" value="1"/>
</dbReference>
<protein>
    <recommendedName>
        <fullName evidence="2">Amidohydrolase-related domain-containing protein</fullName>
    </recommendedName>
</protein>
<evidence type="ECO:0000256" key="1">
    <source>
        <dbReference type="ARBA" id="ARBA00023239"/>
    </source>
</evidence>
<dbReference type="SUPFAM" id="SSF51556">
    <property type="entry name" value="Metallo-dependent hydrolases"/>
    <property type="match status" value="1"/>
</dbReference>
<dbReference type="InterPro" id="IPR032465">
    <property type="entry name" value="ACMSD"/>
</dbReference>
<dbReference type="RefSeq" id="WP_345603514.1">
    <property type="nucleotide sequence ID" value="NZ_BAABJO010000003.1"/>
</dbReference>
<evidence type="ECO:0000259" key="2">
    <source>
        <dbReference type="Pfam" id="PF04909"/>
    </source>
</evidence>
<dbReference type="PANTHER" id="PTHR21240">
    <property type="entry name" value="2-AMINO-3-CARBOXYLMUCONATE-6-SEMIALDEHYDE DECARBOXYLASE"/>
    <property type="match status" value="1"/>
</dbReference>
<dbReference type="Proteomes" id="UP001500804">
    <property type="component" value="Unassembled WGS sequence"/>
</dbReference>
<gene>
    <name evidence="3" type="ORF">GCM10023320_09450</name>
</gene>
<organism evidence="3 4">
    <name type="scientific">Pseudonocardia adelaidensis</name>
    <dbReference type="NCBI Taxonomy" id="648754"/>
    <lineage>
        <taxon>Bacteria</taxon>
        <taxon>Bacillati</taxon>
        <taxon>Actinomycetota</taxon>
        <taxon>Actinomycetes</taxon>
        <taxon>Pseudonocardiales</taxon>
        <taxon>Pseudonocardiaceae</taxon>
        <taxon>Pseudonocardia</taxon>
    </lineage>
</organism>
<name>A0ABP9NB23_9PSEU</name>
<dbReference type="InterPro" id="IPR032466">
    <property type="entry name" value="Metal_Hydrolase"/>
</dbReference>
<proteinExistence type="predicted"/>
<feature type="domain" description="Amidohydrolase-related" evidence="2">
    <location>
        <begin position="3"/>
        <end position="242"/>
    </location>
</feature>
<dbReference type="Gene3D" id="3.20.20.140">
    <property type="entry name" value="Metal-dependent hydrolases"/>
    <property type="match status" value="1"/>
</dbReference>
<sequence>MIIDFHTHVDDVPALGWHLAASDVLAQMDAAGVDQAVVMTITDAPEVNEDALQRIAATCAASGGRLHGFVRVHPWYEQAAELVAHALDDLGYRGVKLHGVSTLADPGGEPVLRVLRAAAARRAPVLFHSGDDPFVTPWEIAAAAAAVPEATVVLAHMGGYAHTADALAVAEEFPNVLLDTAAMPYPAAIGAAVERLGAHRVLFGSDAPGCPVPLELAKIRLAGLTDAAQALVLGENARRLLDGVGA</sequence>
<accession>A0ABP9NB23</accession>
<dbReference type="InterPro" id="IPR006680">
    <property type="entry name" value="Amidohydro-rel"/>
</dbReference>
<keyword evidence="1" id="KW-0456">Lyase</keyword>
<evidence type="ECO:0000313" key="4">
    <source>
        <dbReference type="Proteomes" id="UP001500804"/>
    </source>
</evidence>
<dbReference type="EMBL" id="BAABJO010000003">
    <property type="protein sequence ID" value="GAA5113597.1"/>
    <property type="molecule type" value="Genomic_DNA"/>
</dbReference>
<reference evidence="4" key="1">
    <citation type="journal article" date="2019" name="Int. J. Syst. Evol. Microbiol.">
        <title>The Global Catalogue of Microorganisms (GCM) 10K type strain sequencing project: providing services to taxonomists for standard genome sequencing and annotation.</title>
        <authorList>
            <consortium name="The Broad Institute Genomics Platform"/>
            <consortium name="The Broad Institute Genome Sequencing Center for Infectious Disease"/>
            <person name="Wu L."/>
            <person name="Ma J."/>
        </authorList>
    </citation>
    <scope>NUCLEOTIDE SEQUENCE [LARGE SCALE GENOMIC DNA]</scope>
    <source>
        <strain evidence="4">JCM 18302</strain>
    </source>
</reference>
<dbReference type="PANTHER" id="PTHR21240:SF28">
    <property type="entry name" value="ISO-OROTATE DECARBOXYLASE (EUROFUNG)"/>
    <property type="match status" value="1"/>
</dbReference>
<comment type="caution">
    <text evidence="3">The sequence shown here is derived from an EMBL/GenBank/DDBJ whole genome shotgun (WGS) entry which is preliminary data.</text>
</comment>
<evidence type="ECO:0000313" key="3">
    <source>
        <dbReference type="EMBL" id="GAA5113597.1"/>
    </source>
</evidence>
<keyword evidence="4" id="KW-1185">Reference proteome</keyword>